<organism evidence="1 2">
    <name type="scientific">Ancylostoma duodenale</name>
    <dbReference type="NCBI Taxonomy" id="51022"/>
    <lineage>
        <taxon>Eukaryota</taxon>
        <taxon>Metazoa</taxon>
        <taxon>Ecdysozoa</taxon>
        <taxon>Nematoda</taxon>
        <taxon>Chromadorea</taxon>
        <taxon>Rhabditida</taxon>
        <taxon>Rhabditina</taxon>
        <taxon>Rhabditomorpha</taxon>
        <taxon>Strongyloidea</taxon>
        <taxon>Ancylostomatidae</taxon>
        <taxon>Ancylostomatinae</taxon>
        <taxon>Ancylostoma</taxon>
    </lineage>
</organism>
<proteinExistence type="predicted"/>
<reference evidence="1 2" key="1">
    <citation type="submission" date="2013-12" db="EMBL/GenBank/DDBJ databases">
        <title>Draft genome of the parsitic nematode Ancylostoma duodenale.</title>
        <authorList>
            <person name="Mitreva M."/>
        </authorList>
    </citation>
    <scope>NUCLEOTIDE SEQUENCE [LARGE SCALE GENOMIC DNA]</scope>
    <source>
        <strain evidence="1 2">Zhejiang</strain>
    </source>
</reference>
<accession>A0A0C2GNZ5</accession>
<evidence type="ECO:0000313" key="2">
    <source>
        <dbReference type="Proteomes" id="UP000054047"/>
    </source>
</evidence>
<sequence length="74" mass="8072">MDDRLSSLNLPSICTLEDLEDSMEELVKLNEEEGFLFTLTLPSQTRHPEAGSTATIETCASDVYVPTAAPLRSA</sequence>
<keyword evidence="2" id="KW-1185">Reference proteome</keyword>
<name>A0A0C2GNZ5_9BILA</name>
<dbReference type="Proteomes" id="UP000054047">
    <property type="component" value="Unassembled WGS sequence"/>
</dbReference>
<dbReference type="AlphaFoldDB" id="A0A0C2GNZ5"/>
<dbReference type="EMBL" id="KN730612">
    <property type="protein sequence ID" value="KIH60809.1"/>
    <property type="molecule type" value="Genomic_DNA"/>
</dbReference>
<protein>
    <submittedName>
        <fullName evidence="1">Uncharacterized protein</fullName>
    </submittedName>
</protein>
<evidence type="ECO:0000313" key="1">
    <source>
        <dbReference type="EMBL" id="KIH60809.1"/>
    </source>
</evidence>
<gene>
    <name evidence="1" type="ORF">ANCDUO_08927</name>
</gene>